<keyword evidence="4" id="KW-1185">Reference proteome</keyword>
<keyword evidence="3" id="KW-0808">Transferase</keyword>
<dbReference type="Pfam" id="PF13439">
    <property type="entry name" value="Glyco_transf_4"/>
    <property type="match status" value="1"/>
</dbReference>
<dbReference type="Proteomes" id="UP000306575">
    <property type="component" value="Unassembled WGS sequence"/>
</dbReference>
<protein>
    <submittedName>
        <fullName evidence="3">Glycosyltransferase family 4 protein</fullName>
    </submittedName>
</protein>
<evidence type="ECO:0000259" key="1">
    <source>
        <dbReference type="Pfam" id="PF00534"/>
    </source>
</evidence>
<dbReference type="Pfam" id="PF00534">
    <property type="entry name" value="Glycos_transf_1"/>
    <property type="match status" value="1"/>
</dbReference>
<dbReference type="PANTHER" id="PTHR45947">
    <property type="entry name" value="SULFOQUINOVOSYL TRANSFERASE SQD2"/>
    <property type="match status" value="1"/>
</dbReference>
<dbReference type="OrthoDB" id="9790710at2"/>
<evidence type="ECO:0000313" key="4">
    <source>
        <dbReference type="Proteomes" id="UP000306575"/>
    </source>
</evidence>
<dbReference type="InterPro" id="IPR001296">
    <property type="entry name" value="Glyco_trans_1"/>
</dbReference>
<gene>
    <name evidence="3" type="ORF">FAP39_14435</name>
</gene>
<organism evidence="3 4">
    <name type="scientific">Shimia litoralis</name>
    <dbReference type="NCBI Taxonomy" id="420403"/>
    <lineage>
        <taxon>Bacteria</taxon>
        <taxon>Pseudomonadati</taxon>
        <taxon>Pseudomonadota</taxon>
        <taxon>Alphaproteobacteria</taxon>
        <taxon>Rhodobacterales</taxon>
        <taxon>Roseobacteraceae</taxon>
    </lineage>
</organism>
<dbReference type="InterPro" id="IPR028098">
    <property type="entry name" value="Glyco_trans_4-like_N"/>
</dbReference>
<dbReference type="Gene3D" id="3.40.50.2000">
    <property type="entry name" value="Glycogen Phosphorylase B"/>
    <property type="match status" value="2"/>
</dbReference>
<dbReference type="AlphaFoldDB" id="A0A4U7MW62"/>
<sequence length="372" mass="40199">MKIVQVSPYAMTRPGGVQTHIRDLATWFETAGHEVRIVAPPGSQDGGDILEIGRFRTMSMHGTQFEITRASGTDLQASEDSLASWGAEVVHLHTPWTPMLPWQVWKRLNLPTVATFHATLPDAKGIDPMAWFLRRAARYFNKRLQGIVVPSTAPQAQWKALGATPVPDVLAPTLDLSAWRDAGTQAPQQDGLHVVYMGRLEERKGVHVLLEAWQTIAALLPSATLTIAGHGPQEDALRNAAADMGLKHVEFITPPSFSEARRLVASADIFAAPALYGESFGLVLIEAMAAGTLPVAAANAGFSTVMTDLGQHLLVPPGDATALAEKIVEIACDHALRQSLLGWAAKRANDFDVTSVGPQYLDLYQKALSLKT</sequence>
<dbReference type="GO" id="GO:0016757">
    <property type="term" value="F:glycosyltransferase activity"/>
    <property type="evidence" value="ECO:0007669"/>
    <property type="project" value="InterPro"/>
</dbReference>
<name>A0A4U7MW62_9RHOB</name>
<dbReference type="PANTHER" id="PTHR45947:SF3">
    <property type="entry name" value="SULFOQUINOVOSYL TRANSFERASE SQD2"/>
    <property type="match status" value="1"/>
</dbReference>
<dbReference type="RefSeq" id="WP_138017089.1">
    <property type="nucleotide sequence ID" value="NZ_SULI01000023.1"/>
</dbReference>
<dbReference type="SUPFAM" id="SSF53756">
    <property type="entry name" value="UDP-Glycosyltransferase/glycogen phosphorylase"/>
    <property type="match status" value="1"/>
</dbReference>
<dbReference type="InterPro" id="IPR050194">
    <property type="entry name" value="Glycosyltransferase_grp1"/>
</dbReference>
<feature type="domain" description="Glycosyl transferase family 1" evidence="1">
    <location>
        <begin position="189"/>
        <end position="338"/>
    </location>
</feature>
<reference evidence="3 4" key="1">
    <citation type="submission" date="2019-04" db="EMBL/GenBank/DDBJ databases">
        <title>Genome sequence of Pelagicola litoralis CL-ES2.</title>
        <authorList>
            <person name="Cao J."/>
        </authorList>
    </citation>
    <scope>NUCLEOTIDE SEQUENCE [LARGE SCALE GENOMIC DNA]</scope>
    <source>
        <strain evidence="3 4">CL-ES2</strain>
    </source>
</reference>
<proteinExistence type="predicted"/>
<accession>A0A4U7MW62</accession>
<feature type="domain" description="Glycosyltransferase subfamily 4-like N-terminal" evidence="2">
    <location>
        <begin position="14"/>
        <end position="164"/>
    </location>
</feature>
<evidence type="ECO:0000313" key="3">
    <source>
        <dbReference type="EMBL" id="TKZ17375.1"/>
    </source>
</evidence>
<dbReference type="EMBL" id="SULI01000023">
    <property type="protein sequence ID" value="TKZ17375.1"/>
    <property type="molecule type" value="Genomic_DNA"/>
</dbReference>
<comment type="caution">
    <text evidence="3">The sequence shown here is derived from an EMBL/GenBank/DDBJ whole genome shotgun (WGS) entry which is preliminary data.</text>
</comment>
<evidence type="ECO:0000259" key="2">
    <source>
        <dbReference type="Pfam" id="PF13439"/>
    </source>
</evidence>
<dbReference type="CDD" id="cd03801">
    <property type="entry name" value="GT4_PimA-like"/>
    <property type="match status" value="1"/>
</dbReference>